<dbReference type="Proteomes" id="UP000033986">
    <property type="component" value="Unassembled WGS sequence"/>
</dbReference>
<feature type="transmembrane region" description="Helical" evidence="1">
    <location>
        <begin position="17"/>
        <end position="36"/>
    </location>
</feature>
<evidence type="ECO:0000256" key="1">
    <source>
        <dbReference type="SAM" id="Phobius"/>
    </source>
</evidence>
<name>A0A0G0Z539_9BACT</name>
<organism evidence="2 3">
    <name type="scientific">Candidatus Azambacteria bacterium GW2011_GWB1_42_17</name>
    <dbReference type="NCBI Taxonomy" id="1618615"/>
    <lineage>
        <taxon>Bacteria</taxon>
        <taxon>Candidatus Azamiibacteriota</taxon>
    </lineage>
</organism>
<proteinExistence type="predicted"/>
<dbReference type="AlphaFoldDB" id="A0A0G0Z539"/>
<comment type="caution">
    <text evidence="2">The sequence shown here is derived from an EMBL/GenBank/DDBJ whole genome shotgun (WGS) entry which is preliminary data.</text>
</comment>
<accession>A0A0G0Z539</accession>
<sequence>MNFIQNLQNKPEPVKKLTMWLGVFLVMVAIFVFWLLTFPSQIPNAQENEATQNLKQELPTAWQSLKEQFNDLKDLWQK</sequence>
<evidence type="ECO:0000313" key="2">
    <source>
        <dbReference type="EMBL" id="KKS43840.1"/>
    </source>
</evidence>
<protein>
    <submittedName>
        <fullName evidence="2">Uncharacterized protein</fullName>
    </submittedName>
</protein>
<gene>
    <name evidence="2" type="ORF">UV07_C0021G0002</name>
</gene>
<keyword evidence="1" id="KW-0812">Transmembrane</keyword>
<dbReference type="EMBL" id="LCDB01000021">
    <property type="protein sequence ID" value="KKS43840.1"/>
    <property type="molecule type" value="Genomic_DNA"/>
</dbReference>
<evidence type="ECO:0000313" key="3">
    <source>
        <dbReference type="Proteomes" id="UP000033986"/>
    </source>
</evidence>
<reference evidence="2 3" key="1">
    <citation type="journal article" date="2015" name="Nature">
        <title>rRNA introns, odd ribosomes, and small enigmatic genomes across a large radiation of phyla.</title>
        <authorList>
            <person name="Brown C.T."/>
            <person name="Hug L.A."/>
            <person name="Thomas B.C."/>
            <person name="Sharon I."/>
            <person name="Castelle C.J."/>
            <person name="Singh A."/>
            <person name="Wilkins M.J."/>
            <person name="Williams K.H."/>
            <person name="Banfield J.F."/>
        </authorList>
    </citation>
    <scope>NUCLEOTIDE SEQUENCE [LARGE SCALE GENOMIC DNA]</scope>
</reference>
<keyword evidence="1" id="KW-0472">Membrane</keyword>
<keyword evidence="1" id="KW-1133">Transmembrane helix</keyword>